<evidence type="ECO:0000256" key="2">
    <source>
        <dbReference type="ARBA" id="ARBA00022980"/>
    </source>
</evidence>
<feature type="compositionally biased region" description="Basic residues" evidence="6">
    <location>
        <begin position="30"/>
        <end position="39"/>
    </location>
</feature>
<proteinExistence type="evidence at transcript level"/>
<organism evidence="8">
    <name type="scientific">Triatoma infestans</name>
    <name type="common">Assassin bug</name>
    <dbReference type="NCBI Taxonomy" id="30076"/>
    <lineage>
        <taxon>Eukaryota</taxon>
        <taxon>Metazoa</taxon>
        <taxon>Ecdysozoa</taxon>
        <taxon>Arthropoda</taxon>
        <taxon>Hexapoda</taxon>
        <taxon>Insecta</taxon>
        <taxon>Pterygota</taxon>
        <taxon>Neoptera</taxon>
        <taxon>Paraneoptera</taxon>
        <taxon>Hemiptera</taxon>
        <taxon>Heteroptera</taxon>
        <taxon>Panheteroptera</taxon>
        <taxon>Cimicomorpha</taxon>
        <taxon>Reduviidae</taxon>
        <taxon>Triatominae</taxon>
        <taxon>Triatoma</taxon>
    </lineage>
</organism>
<dbReference type="InterPro" id="IPR036227">
    <property type="entry name" value="Ribosomal_uL15/eL18_sf"/>
</dbReference>
<evidence type="ECO:0000313" key="8">
    <source>
        <dbReference type="EMBL" id="JAC17699.1"/>
    </source>
</evidence>
<protein>
    <recommendedName>
        <fullName evidence="4">Large ribosomal subunit protein uL15m</fullName>
    </recommendedName>
    <alternativeName>
        <fullName evidence="5">39S ribosomal protein L15, mitochondrial</fullName>
    </alternativeName>
</protein>
<sequence length="292" mass="33506">MSAVQKGSEKALNILRALPRISLNNIRNTGKPKKFKRGRGQYGGDKHGAGNKGSGQRQNYMRPGYETGNNPFYLRFPYEPYYQGHHLRKQYPPLTLLQLQTMIDTSRIDPNEPVDLATICNTGLYTFKPDQHMYGINLTDEGADLFKAKINIEVQRASEATIAAIERNGGVITTAYYDIDSLWLLRDPLKFFKRGVPIPRRMLPTEDLIEYYSSPNNRGYLSDPEQVAYQRLVLAQKFGYKLPILSENDKVLLEKKDPRQIFFGLHAGWIINLNNKEVLKPNCEKLELFYNT</sequence>
<name>A0A023F9M0_TRIIF</name>
<evidence type="ECO:0000256" key="4">
    <source>
        <dbReference type="ARBA" id="ARBA00035299"/>
    </source>
</evidence>
<dbReference type="Pfam" id="PF00828">
    <property type="entry name" value="Ribosomal_L27A"/>
    <property type="match status" value="1"/>
</dbReference>
<dbReference type="Gene3D" id="3.100.10.10">
    <property type="match status" value="1"/>
</dbReference>
<evidence type="ECO:0000256" key="3">
    <source>
        <dbReference type="ARBA" id="ARBA00023274"/>
    </source>
</evidence>
<evidence type="ECO:0000256" key="5">
    <source>
        <dbReference type="ARBA" id="ARBA00035423"/>
    </source>
</evidence>
<dbReference type="InterPro" id="IPR030878">
    <property type="entry name" value="Ribosomal_uL15"/>
</dbReference>
<comment type="similarity">
    <text evidence="1">Belongs to the universal ribosomal protein uL15 family.</text>
</comment>
<dbReference type="GO" id="GO:0006412">
    <property type="term" value="P:translation"/>
    <property type="evidence" value="ECO:0007669"/>
    <property type="project" value="InterPro"/>
</dbReference>
<keyword evidence="2 8" id="KW-0689">Ribosomal protein</keyword>
<dbReference type="HAMAP" id="MF_01341">
    <property type="entry name" value="Ribosomal_uL15"/>
    <property type="match status" value="1"/>
</dbReference>
<evidence type="ECO:0000256" key="1">
    <source>
        <dbReference type="ARBA" id="ARBA00007320"/>
    </source>
</evidence>
<dbReference type="InterPro" id="IPR005749">
    <property type="entry name" value="Ribosomal_uL15_bac-type"/>
</dbReference>
<dbReference type="PANTHER" id="PTHR12934:SF11">
    <property type="entry name" value="LARGE RIBOSOMAL SUBUNIT PROTEIN UL15M"/>
    <property type="match status" value="1"/>
</dbReference>
<dbReference type="SUPFAM" id="SSF52080">
    <property type="entry name" value="Ribosomal proteins L15p and L18e"/>
    <property type="match status" value="1"/>
</dbReference>
<dbReference type="EMBL" id="GBBI01001013">
    <property type="protein sequence ID" value="JAC17699.1"/>
    <property type="molecule type" value="mRNA"/>
</dbReference>
<reference evidence="8" key="1">
    <citation type="journal article" date="2014" name="PLoS Negl. Trop. Dis.">
        <title>An updated insight into the Sialotranscriptome of Triatoma infestans: developmental stage and geographic variations.</title>
        <authorList>
            <person name="Schwarz A."/>
            <person name="Medrano-Mercado N."/>
            <person name="Schaub G.A."/>
            <person name="Struchiner C.J."/>
            <person name="Bargues M.D."/>
            <person name="Levy M.Z."/>
            <person name="Ribeiro J.M."/>
        </authorList>
    </citation>
    <scope>NUCLEOTIDE SEQUENCE</scope>
    <source>
        <strain evidence="8">Chile</strain>
        <tissue evidence="8">Salivary glands</tissue>
    </source>
</reference>
<evidence type="ECO:0000259" key="7">
    <source>
        <dbReference type="Pfam" id="PF00828"/>
    </source>
</evidence>
<dbReference type="PANTHER" id="PTHR12934">
    <property type="entry name" value="50S RIBOSOMAL PROTEIN L15"/>
    <property type="match status" value="1"/>
</dbReference>
<dbReference type="InterPro" id="IPR021131">
    <property type="entry name" value="Ribosomal_uL15/eL18"/>
</dbReference>
<dbReference type="GO" id="GO:0005762">
    <property type="term" value="C:mitochondrial large ribosomal subunit"/>
    <property type="evidence" value="ECO:0007669"/>
    <property type="project" value="TreeGrafter"/>
</dbReference>
<dbReference type="AlphaFoldDB" id="A0A023F9M0"/>
<evidence type="ECO:0000256" key="6">
    <source>
        <dbReference type="SAM" id="MobiDB-lite"/>
    </source>
</evidence>
<feature type="domain" description="Large ribosomal subunit protein uL15/eL18" evidence="7">
    <location>
        <begin position="94"/>
        <end position="173"/>
    </location>
</feature>
<keyword evidence="3" id="KW-0687">Ribonucleoprotein</keyword>
<accession>A0A023F9M0</accession>
<feature type="region of interest" description="Disordered" evidence="6">
    <location>
        <begin position="26"/>
        <end position="58"/>
    </location>
</feature>
<dbReference type="GO" id="GO:0003735">
    <property type="term" value="F:structural constituent of ribosome"/>
    <property type="evidence" value="ECO:0007669"/>
    <property type="project" value="InterPro"/>
</dbReference>